<dbReference type="EMBL" id="NBTM02000001">
    <property type="protein sequence ID" value="PNL90852.1"/>
    <property type="molecule type" value="Genomic_DNA"/>
</dbReference>
<evidence type="ECO:0000259" key="1">
    <source>
        <dbReference type="Pfam" id="PF00462"/>
    </source>
</evidence>
<dbReference type="Pfam" id="PF00462">
    <property type="entry name" value="Glutaredoxin"/>
    <property type="match status" value="1"/>
</dbReference>
<dbReference type="Proteomes" id="UP000192813">
    <property type="component" value="Unassembled WGS sequence"/>
</dbReference>
<dbReference type="CDD" id="cd02976">
    <property type="entry name" value="NrdH"/>
    <property type="match status" value="1"/>
</dbReference>
<reference evidence="3" key="1">
    <citation type="submission" date="2017-12" db="EMBL/GenBank/DDBJ databases">
        <title>FDA dAtabase for Regulatory Grade micrObial Sequences (FDA-ARGOS): Supporting development and validation of Infectious Disease Dx tests.</title>
        <authorList>
            <person name="Hoffmann M."/>
            <person name="Allard M."/>
            <person name="Evans P."/>
            <person name="Brown E."/>
            <person name="Tallon L."/>
            <person name="Sadzewicz L."/>
            <person name="Sengamalay N."/>
            <person name="Ott S."/>
            <person name="Godinez A."/>
            <person name="Nagaraj S."/>
            <person name="Vavikolanu K."/>
            <person name="Aluvathingal J."/>
            <person name="Nadendla S."/>
            <person name="Sichtig H."/>
        </authorList>
    </citation>
    <scope>NUCLEOTIDE SEQUENCE [LARGE SCALE GENOMIC DNA]</scope>
    <source>
        <strain evidence="3">FDAARGOS_249</strain>
    </source>
</reference>
<dbReference type="RefSeq" id="WP_083067628.1">
    <property type="nucleotide sequence ID" value="NZ_NBTM02000001.1"/>
</dbReference>
<dbReference type="InterPro" id="IPR002109">
    <property type="entry name" value="Glutaredoxin"/>
</dbReference>
<feature type="domain" description="Glutaredoxin" evidence="1">
    <location>
        <begin position="5"/>
        <end position="59"/>
    </location>
</feature>
<organism evidence="2 3">
    <name type="scientific">Aerococcus viridans</name>
    <dbReference type="NCBI Taxonomy" id="1377"/>
    <lineage>
        <taxon>Bacteria</taxon>
        <taxon>Bacillati</taxon>
        <taxon>Bacillota</taxon>
        <taxon>Bacilli</taxon>
        <taxon>Lactobacillales</taxon>
        <taxon>Aerococcaceae</taxon>
        <taxon>Aerococcus</taxon>
    </lineage>
</organism>
<name>A0A2J9PKI6_9LACT</name>
<dbReference type="AlphaFoldDB" id="A0A2J9PKI6"/>
<gene>
    <name evidence="2" type="ORF">A6J77_000645</name>
</gene>
<proteinExistence type="predicted"/>
<dbReference type="InterPro" id="IPR036249">
    <property type="entry name" value="Thioredoxin-like_sf"/>
</dbReference>
<dbReference type="SUPFAM" id="SSF52833">
    <property type="entry name" value="Thioredoxin-like"/>
    <property type="match status" value="1"/>
</dbReference>
<accession>A0A2J9PKI6</accession>
<evidence type="ECO:0000313" key="2">
    <source>
        <dbReference type="EMBL" id="PNL90852.1"/>
    </source>
</evidence>
<dbReference type="GO" id="GO:0045454">
    <property type="term" value="P:cell redox homeostasis"/>
    <property type="evidence" value="ECO:0007669"/>
    <property type="project" value="TreeGrafter"/>
</dbReference>
<dbReference type="InterPro" id="IPR051548">
    <property type="entry name" value="Grx-like_ET"/>
</dbReference>
<sequence>MTKQVTVFSKYECGICENVKRWLKWANVPYTEVNVEESSEALKYVKEDLGYQSMPVIEVTDADGIKYEFQGFNAEELAKLKV</sequence>
<dbReference type="Gene3D" id="3.40.30.10">
    <property type="entry name" value="Glutaredoxin"/>
    <property type="match status" value="1"/>
</dbReference>
<protein>
    <submittedName>
        <fullName evidence="2">Glutaredoxin family protein</fullName>
    </submittedName>
</protein>
<dbReference type="PROSITE" id="PS51354">
    <property type="entry name" value="GLUTAREDOXIN_2"/>
    <property type="match status" value="1"/>
</dbReference>
<evidence type="ECO:0000313" key="3">
    <source>
        <dbReference type="Proteomes" id="UP000192813"/>
    </source>
</evidence>
<dbReference type="PANTHER" id="PTHR34386:SF1">
    <property type="entry name" value="GLUTAREDOXIN-LIKE PROTEIN NRDH"/>
    <property type="match status" value="1"/>
</dbReference>
<dbReference type="PANTHER" id="PTHR34386">
    <property type="entry name" value="GLUTAREDOXIN"/>
    <property type="match status" value="1"/>
</dbReference>
<comment type="caution">
    <text evidence="2">The sequence shown here is derived from an EMBL/GenBank/DDBJ whole genome shotgun (WGS) entry which is preliminary data.</text>
</comment>
<dbReference type="GO" id="GO:0009055">
    <property type="term" value="F:electron transfer activity"/>
    <property type="evidence" value="ECO:0007669"/>
    <property type="project" value="TreeGrafter"/>
</dbReference>